<protein>
    <recommendedName>
        <fullName evidence="3">CBS domain-containing protein</fullName>
    </recommendedName>
</protein>
<dbReference type="Gene3D" id="3.90.1280.20">
    <property type="match status" value="1"/>
</dbReference>
<reference evidence="1 2" key="1">
    <citation type="journal article" date="2022" name="Nat. Ecol. Evol.">
        <title>A masculinizing supergene underlies an exaggerated male reproductive morph in a spider.</title>
        <authorList>
            <person name="Hendrickx F."/>
            <person name="De Corte Z."/>
            <person name="Sonet G."/>
            <person name="Van Belleghem S.M."/>
            <person name="Kostlbacher S."/>
            <person name="Vangestel C."/>
        </authorList>
    </citation>
    <scope>NUCLEOTIDE SEQUENCE [LARGE SCALE GENOMIC DNA]</scope>
    <source>
        <strain evidence="1">W744_W776</strain>
    </source>
</reference>
<dbReference type="EMBL" id="JAFNEN010001146">
    <property type="protein sequence ID" value="KAG8174763.1"/>
    <property type="molecule type" value="Genomic_DNA"/>
</dbReference>
<gene>
    <name evidence="1" type="ORF">JTE90_000020</name>
</gene>
<organism evidence="1 2">
    <name type="scientific">Oedothorax gibbosus</name>
    <dbReference type="NCBI Taxonomy" id="931172"/>
    <lineage>
        <taxon>Eukaryota</taxon>
        <taxon>Metazoa</taxon>
        <taxon>Ecdysozoa</taxon>
        <taxon>Arthropoda</taxon>
        <taxon>Chelicerata</taxon>
        <taxon>Arachnida</taxon>
        <taxon>Araneae</taxon>
        <taxon>Araneomorphae</taxon>
        <taxon>Entelegynae</taxon>
        <taxon>Araneoidea</taxon>
        <taxon>Linyphiidae</taxon>
        <taxon>Erigoninae</taxon>
        <taxon>Oedothorax</taxon>
    </lineage>
</organism>
<evidence type="ECO:0000313" key="2">
    <source>
        <dbReference type="Proteomes" id="UP000827092"/>
    </source>
</evidence>
<evidence type="ECO:0008006" key="3">
    <source>
        <dbReference type="Google" id="ProtNLM"/>
    </source>
</evidence>
<accession>A0AAV6TT00</accession>
<proteinExistence type="predicted"/>
<dbReference type="Proteomes" id="UP000827092">
    <property type="component" value="Unassembled WGS sequence"/>
</dbReference>
<name>A0AAV6TT00_9ARAC</name>
<sequence>RLLGIITKKDVLRHIKQLANQDPESVLFN</sequence>
<comment type="caution">
    <text evidence="1">The sequence shown here is derived from an EMBL/GenBank/DDBJ whole genome shotgun (WGS) entry which is preliminary data.</text>
</comment>
<evidence type="ECO:0000313" key="1">
    <source>
        <dbReference type="EMBL" id="KAG8174763.1"/>
    </source>
</evidence>
<dbReference type="AlphaFoldDB" id="A0AAV6TT00"/>
<feature type="non-terminal residue" evidence="1">
    <location>
        <position position="1"/>
    </location>
</feature>
<keyword evidence="2" id="KW-1185">Reference proteome</keyword>